<dbReference type="InterPro" id="IPR032675">
    <property type="entry name" value="LRR_dom_sf"/>
</dbReference>
<dbReference type="SUPFAM" id="SSF52047">
    <property type="entry name" value="RNI-like"/>
    <property type="match status" value="1"/>
</dbReference>
<comment type="caution">
    <text evidence="1">The sequence shown here is derived from an EMBL/GenBank/DDBJ whole genome shotgun (WGS) entry which is preliminary data.</text>
</comment>
<proteinExistence type="predicted"/>
<evidence type="ECO:0000313" key="1">
    <source>
        <dbReference type="EMBL" id="KAF9060332.1"/>
    </source>
</evidence>
<name>A0A9P5TZG2_9AGAR</name>
<dbReference type="Proteomes" id="UP000772434">
    <property type="component" value="Unassembled WGS sequence"/>
</dbReference>
<reference evidence="1" key="1">
    <citation type="submission" date="2020-11" db="EMBL/GenBank/DDBJ databases">
        <authorList>
            <consortium name="DOE Joint Genome Institute"/>
            <person name="Ahrendt S."/>
            <person name="Riley R."/>
            <person name="Andreopoulos W."/>
            <person name="Labutti K."/>
            <person name="Pangilinan J."/>
            <person name="Ruiz-Duenas F.J."/>
            <person name="Barrasa J.M."/>
            <person name="Sanchez-Garcia M."/>
            <person name="Camarero S."/>
            <person name="Miyauchi S."/>
            <person name="Serrano A."/>
            <person name="Linde D."/>
            <person name="Babiker R."/>
            <person name="Drula E."/>
            <person name="Ayuso-Fernandez I."/>
            <person name="Pacheco R."/>
            <person name="Padilla G."/>
            <person name="Ferreira P."/>
            <person name="Barriuso J."/>
            <person name="Kellner H."/>
            <person name="Castanera R."/>
            <person name="Alfaro M."/>
            <person name="Ramirez L."/>
            <person name="Pisabarro A.G."/>
            <person name="Kuo A."/>
            <person name="Tritt A."/>
            <person name="Lipzen A."/>
            <person name="He G."/>
            <person name="Yan M."/>
            <person name="Ng V."/>
            <person name="Cullen D."/>
            <person name="Martin F."/>
            <person name="Rosso M.-N."/>
            <person name="Henrissat B."/>
            <person name="Hibbett D."/>
            <person name="Martinez A.T."/>
            <person name="Grigoriev I.V."/>
        </authorList>
    </citation>
    <scope>NUCLEOTIDE SEQUENCE</scope>
    <source>
        <strain evidence="1">AH 40177</strain>
    </source>
</reference>
<protein>
    <submittedName>
        <fullName evidence="1">Uncharacterized protein</fullName>
    </submittedName>
</protein>
<accession>A0A9P5TZG2</accession>
<dbReference type="EMBL" id="JADNRY010000249">
    <property type="protein sequence ID" value="KAF9060332.1"/>
    <property type="molecule type" value="Genomic_DNA"/>
</dbReference>
<keyword evidence="2" id="KW-1185">Reference proteome</keyword>
<organism evidence="1 2">
    <name type="scientific">Rhodocollybia butyracea</name>
    <dbReference type="NCBI Taxonomy" id="206335"/>
    <lineage>
        <taxon>Eukaryota</taxon>
        <taxon>Fungi</taxon>
        <taxon>Dikarya</taxon>
        <taxon>Basidiomycota</taxon>
        <taxon>Agaricomycotina</taxon>
        <taxon>Agaricomycetes</taxon>
        <taxon>Agaricomycetidae</taxon>
        <taxon>Agaricales</taxon>
        <taxon>Marasmiineae</taxon>
        <taxon>Omphalotaceae</taxon>
        <taxon>Rhodocollybia</taxon>
    </lineage>
</organism>
<dbReference type="OrthoDB" id="2631350at2759"/>
<gene>
    <name evidence="1" type="ORF">BDP27DRAFT_1339816</name>
</gene>
<dbReference type="Gene3D" id="3.80.10.10">
    <property type="entry name" value="Ribonuclease Inhibitor"/>
    <property type="match status" value="1"/>
</dbReference>
<dbReference type="AlphaFoldDB" id="A0A9P5TZG2"/>
<sequence>MFKFTASAPNSPFLIPKPEPIQTLDIELIILICEQLQFATYMALDRQLRTKEHLAYRKGLLSFGLTSKAFLEPALNVLWRTMSTVEPLLSVLPETSVVDGQKILVKQIGKKSWTRLRFYTSRVEKFDQRFLAETEESRIHYSVYARLGQMQPIFPALKEFHPSISISSSNSLMFFLSGTTSIASLPAMPAVKGNLDEGTDFGPSLALLAWKVPRLTSLHLHSQARYSGFTGSVACFSELQEVEVLRLSYYDSDFIRGLSSLKKLSYLKLTLPSKTLLDFTGIIDGFPSIKKLRVAGSPPELNKVLKLMPVSVLNDLRLSCDLDAVEEKRTGMLDLTKSLGRFSSLSTLEIVTVSEVDLNSPDSQFLWSLFAPLLRLKSLRQLSYDVPLFLTDQKTAEMAEAWPEMENLALISDTWGKGIPSIESLANFTKHCPKLKNLEYPVQLNFDSPPSFPSPTLSSHPLRNFRCILYDDVQDPVVIALHLYQIFPGLKWADGPGKRWDEVQKVLSAFIFLSEQDRHPSLT</sequence>
<evidence type="ECO:0000313" key="2">
    <source>
        <dbReference type="Proteomes" id="UP000772434"/>
    </source>
</evidence>